<dbReference type="VEuPathDB" id="VectorBase:GPAI027419"/>
<accession>A0A1A9ZWP3</accession>
<reference evidence="2" key="2">
    <citation type="submission" date="2020-05" db="UniProtKB">
        <authorList>
            <consortium name="EnsemblMetazoa"/>
        </authorList>
    </citation>
    <scope>IDENTIFICATION</scope>
    <source>
        <strain evidence="2">IAEA</strain>
    </source>
</reference>
<evidence type="ECO:0000256" key="1">
    <source>
        <dbReference type="SAM" id="MobiDB-lite"/>
    </source>
</evidence>
<proteinExistence type="predicted"/>
<name>A0A1A9ZWP3_GLOPL</name>
<dbReference type="AlphaFoldDB" id="A0A1A9ZWP3"/>
<reference evidence="3" key="1">
    <citation type="submission" date="2014-03" db="EMBL/GenBank/DDBJ databases">
        <authorList>
            <person name="Aksoy S."/>
            <person name="Warren W."/>
            <person name="Wilson R.K."/>
        </authorList>
    </citation>
    <scope>NUCLEOTIDE SEQUENCE [LARGE SCALE GENOMIC DNA]</scope>
    <source>
        <strain evidence="3">IAEA</strain>
    </source>
</reference>
<dbReference type="EnsemblMetazoa" id="GPAI027419-RA">
    <property type="protein sequence ID" value="GPAI027419-PA"/>
    <property type="gene ID" value="GPAI027419"/>
</dbReference>
<evidence type="ECO:0000313" key="3">
    <source>
        <dbReference type="Proteomes" id="UP000092445"/>
    </source>
</evidence>
<evidence type="ECO:0000313" key="2">
    <source>
        <dbReference type="EnsemblMetazoa" id="GPAI027419-PA"/>
    </source>
</evidence>
<feature type="region of interest" description="Disordered" evidence="1">
    <location>
        <begin position="28"/>
        <end position="56"/>
    </location>
</feature>
<keyword evidence="3" id="KW-1185">Reference proteome</keyword>
<dbReference type="Proteomes" id="UP000092445">
    <property type="component" value="Unassembled WGS sequence"/>
</dbReference>
<sequence>MNESLKIRPHEELNVSLRFLKILSSASSLSSSSSSTATSSASASASASQSSLSNNNNSNLSIWSIAQKAIYTSIHPFKHRHPKHQNALVVVIRVDHLQHHQHRHNDISHFIEARNYYA</sequence>
<organism evidence="2 3">
    <name type="scientific">Glossina pallidipes</name>
    <name type="common">Tsetse fly</name>
    <dbReference type="NCBI Taxonomy" id="7398"/>
    <lineage>
        <taxon>Eukaryota</taxon>
        <taxon>Metazoa</taxon>
        <taxon>Ecdysozoa</taxon>
        <taxon>Arthropoda</taxon>
        <taxon>Hexapoda</taxon>
        <taxon>Insecta</taxon>
        <taxon>Pterygota</taxon>
        <taxon>Neoptera</taxon>
        <taxon>Endopterygota</taxon>
        <taxon>Diptera</taxon>
        <taxon>Brachycera</taxon>
        <taxon>Muscomorpha</taxon>
        <taxon>Hippoboscoidea</taxon>
        <taxon>Glossinidae</taxon>
        <taxon>Glossina</taxon>
    </lineage>
</organism>
<protein>
    <submittedName>
        <fullName evidence="2">Uncharacterized protein</fullName>
    </submittedName>
</protein>